<comment type="caution">
    <text evidence="2">The sequence shown here is derived from an EMBL/GenBank/DDBJ whole genome shotgun (WGS) entry which is preliminary data.</text>
</comment>
<evidence type="ECO:0000313" key="3">
    <source>
        <dbReference type="Proteomes" id="UP000187406"/>
    </source>
</evidence>
<name>A0A1Q3AT45_CEPFO</name>
<proteinExistence type="predicted"/>
<feature type="compositionally biased region" description="Basic residues" evidence="1">
    <location>
        <begin position="16"/>
        <end position="32"/>
    </location>
</feature>
<feature type="region of interest" description="Disordered" evidence="1">
    <location>
        <begin position="16"/>
        <end position="45"/>
    </location>
</feature>
<dbReference type="InterPro" id="IPR021109">
    <property type="entry name" value="Peptidase_aspartic_dom_sf"/>
</dbReference>
<sequence>MVVTDNFVDYKLGRANRAKSYNKPKPNKGKSKKKEEGKIDNKKKDNGSKMKYIKFEGQSCKPEYTFGCFLCNGPHCAKDCPKREKQSAIIVEEMNDSKPDIKCPIIVNSLQVLSIICEVVQSARYPGFLYVKVVLNFVEIVVMIDTGATHNFVTKRMVEKLGLKVSKHQSKIKSMNVVAHAVQGMSHDVPLQMGAWKNQLNLMVVPLDDFDVIFGNDFLIRNKVVPMPYLCELMIFDDTKPCFCARSDI</sequence>
<evidence type="ECO:0000256" key="1">
    <source>
        <dbReference type="SAM" id="MobiDB-lite"/>
    </source>
</evidence>
<keyword evidence="3" id="KW-1185">Reference proteome</keyword>
<dbReference type="AlphaFoldDB" id="A0A1Q3AT45"/>
<dbReference type="PANTHER" id="PTHR12917:SF18">
    <property type="entry name" value="DNA DAMAGE-INDUCIBLE PROTEIN 1-LIKE"/>
    <property type="match status" value="1"/>
</dbReference>
<evidence type="ECO:0000313" key="2">
    <source>
        <dbReference type="EMBL" id="GAV58733.1"/>
    </source>
</evidence>
<organism evidence="2 3">
    <name type="scientific">Cephalotus follicularis</name>
    <name type="common">Albany pitcher plant</name>
    <dbReference type="NCBI Taxonomy" id="3775"/>
    <lineage>
        <taxon>Eukaryota</taxon>
        <taxon>Viridiplantae</taxon>
        <taxon>Streptophyta</taxon>
        <taxon>Embryophyta</taxon>
        <taxon>Tracheophyta</taxon>
        <taxon>Spermatophyta</taxon>
        <taxon>Magnoliopsida</taxon>
        <taxon>eudicotyledons</taxon>
        <taxon>Gunneridae</taxon>
        <taxon>Pentapetalae</taxon>
        <taxon>rosids</taxon>
        <taxon>fabids</taxon>
        <taxon>Oxalidales</taxon>
        <taxon>Cephalotaceae</taxon>
        <taxon>Cephalotus</taxon>
    </lineage>
</organism>
<dbReference type="OrthoDB" id="1939491at2759"/>
<dbReference type="CDD" id="cd00303">
    <property type="entry name" value="retropepsin_like"/>
    <property type="match status" value="1"/>
</dbReference>
<dbReference type="EMBL" id="BDDD01000080">
    <property type="protein sequence ID" value="GAV58733.1"/>
    <property type="molecule type" value="Genomic_DNA"/>
</dbReference>
<gene>
    <name evidence="2" type="ORF">CFOL_v3_02266</name>
</gene>
<dbReference type="InParanoid" id="A0A1Q3AT45"/>
<feature type="compositionally biased region" description="Basic and acidic residues" evidence="1">
    <location>
        <begin position="33"/>
        <end position="45"/>
    </location>
</feature>
<dbReference type="SUPFAM" id="SSF50630">
    <property type="entry name" value="Acid proteases"/>
    <property type="match status" value="1"/>
</dbReference>
<dbReference type="PANTHER" id="PTHR12917">
    <property type="entry name" value="ASPARTYL PROTEASE DDI-RELATED"/>
    <property type="match status" value="1"/>
</dbReference>
<dbReference type="Proteomes" id="UP000187406">
    <property type="component" value="Unassembled WGS sequence"/>
</dbReference>
<dbReference type="Pfam" id="PF08284">
    <property type="entry name" value="RVP_2"/>
    <property type="match status" value="1"/>
</dbReference>
<reference evidence="3" key="1">
    <citation type="submission" date="2016-04" db="EMBL/GenBank/DDBJ databases">
        <title>Cephalotus genome sequencing.</title>
        <authorList>
            <person name="Fukushima K."/>
            <person name="Hasebe M."/>
            <person name="Fang X."/>
        </authorList>
    </citation>
    <scope>NUCLEOTIDE SEQUENCE [LARGE SCALE GENOMIC DNA]</scope>
    <source>
        <strain evidence="3">cv. St1</strain>
    </source>
</reference>
<protein>
    <submittedName>
        <fullName evidence="2">Gag-asp_proteas domain-containing protein</fullName>
    </submittedName>
</protein>
<dbReference type="Gene3D" id="2.40.70.10">
    <property type="entry name" value="Acid Proteases"/>
    <property type="match status" value="1"/>
</dbReference>
<accession>A0A1Q3AT45</accession>